<feature type="transmembrane region" description="Helical" evidence="1">
    <location>
        <begin position="137"/>
        <end position="154"/>
    </location>
</feature>
<keyword evidence="1" id="KW-1133">Transmembrane helix</keyword>
<keyword evidence="1" id="KW-0812">Transmembrane</keyword>
<dbReference type="RefSeq" id="WP_377294533.1">
    <property type="nucleotide sequence ID" value="NZ_JBHSBM010000075.1"/>
</dbReference>
<gene>
    <name evidence="2" type="ORF">ACFOWE_32135</name>
</gene>
<keyword evidence="3" id="KW-1185">Reference proteome</keyword>
<dbReference type="EMBL" id="JBHSBM010000075">
    <property type="protein sequence ID" value="MFC4062955.1"/>
    <property type="molecule type" value="Genomic_DNA"/>
</dbReference>
<evidence type="ECO:0000313" key="3">
    <source>
        <dbReference type="Proteomes" id="UP001595850"/>
    </source>
</evidence>
<dbReference type="InterPro" id="IPR025576">
    <property type="entry name" value="YwiC"/>
</dbReference>
<sequence length="231" mass="24120">MPPQHGAWAMLLVPYLAGLVTTGFSWPVLPLLVAWTAGYVLSYFALLAVKTRRPGRVRAQLTVYGTAALAAGATVLAARPQLLAFAPVFAAVLAVNAFFASHRNDRALVNGLVSAAAATLILPVVAAVNGVPPLETGGTFLVTLLYFAGTVFFVKTGIRERGNRGLLAASAAFHLAALALATWVAPLYAVPFTWYLVRAVVLPRRSATAKQLGFVEIGGSLLLLAAIAVAA</sequence>
<evidence type="ECO:0000313" key="2">
    <source>
        <dbReference type="EMBL" id="MFC4062955.1"/>
    </source>
</evidence>
<comment type="caution">
    <text evidence="2">The sequence shown here is derived from an EMBL/GenBank/DDBJ whole genome shotgun (WGS) entry which is preliminary data.</text>
</comment>
<feature type="transmembrane region" description="Helical" evidence="1">
    <location>
        <begin position="107"/>
        <end position="131"/>
    </location>
</feature>
<name>A0ABV8IMB7_9ACTN</name>
<keyword evidence="1" id="KW-0472">Membrane</keyword>
<feature type="transmembrane region" description="Helical" evidence="1">
    <location>
        <begin position="32"/>
        <end position="49"/>
    </location>
</feature>
<feature type="transmembrane region" description="Helical" evidence="1">
    <location>
        <begin position="209"/>
        <end position="230"/>
    </location>
</feature>
<dbReference type="Proteomes" id="UP001595850">
    <property type="component" value="Unassembled WGS sequence"/>
</dbReference>
<feature type="transmembrane region" description="Helical" evidence="1">
    <location>
        <begin position="7"/>
        <end position="26"/>
    </location>
</feature>
<evidence type="ECO:0000256" key="1">
    <source>
        <dbReference type="SAM" id="Phobius"/>
    </source>
</evidence>
<dbReference type="Pfam" id="PF14256">
    <property type="entry name" value="YwiC"/>
    <property type="match status" value="1"/>
</dbReference>
<accession>A0ABV8IMB7</accession>
<feature type="transmembrane region" description="Helical" evidence="1">
    <location>
        <begin position="61"/>
        <end position="78"/>
    </location>
</feature>
<organism evidence="2 3">
    <name type="scientific">Planomonospora corallina</name>
    <dbReference type="NCBI Taxonomy" id="1806052"/>
    <lineage>
        <taxon>Bacteria</taxon>
        <taxon>Bacillati</taxon>
        <taxon>Actinomycetota</taxon>
        <taxon>Actinomycetes</taxon>
        <taxon>Streptosporangiales</taxon>
        <taxon>Streptosporangiaceae</taxon>
        <taxon>Planomonospora</taxon>
    </lineage>
</organism>
<proteinExistence type="predicted"/>
<protein>
    <submittedName>
        <fullName evidence="2">YwiC-like family protein</fullName>
    </submittedName>
</protein>
<feature type="transmembrane region" description="Helical" evidence="1">
    <location>
        <begin position="84"/>
        <end position="100"/>
    </location>
</feature>
<feature type="transmembrane region" description="Helical" evidence="1">
    <location>
        <begin position="166"/>
        <end position="189"/>
    </location>
</feature>
<reference evidence="3" key="1">
    <citation type="journal article" date="2019" name="Int. J. Syst. Evol. Microbiol.">
        <title>The Global Catalogue of Microorganisms (GCM) 10K type strain sequencing project: providing services to taxonomists for standard genome sequencing and annotation.</title>
        <authorList>
            <consortium name="The Broad Institute Genomics Platform"/>
            <consortium name="The Broad Institute Genome Sequencing Center for Infectious Disease"/>
            <person name="Wu L."/>
            <person name="Ma J."/>
        </authorList>
    </citation>
    <scope>NUCLEOTIDE SEQUENCE [LARGE SCALE GENOMIC DNA]</scope>
    <source>
        <strain evidence="3">TBRC 4489</strain>
    </source>
</reference>